<feature type="region of interest" description="Disordered" evidence="1">
    <location>
        <begin position="148"/>
        <end position="214"/>
    </location>
</feature>
<dbReference type="PANTHER" id="PTHR35204:SF1">
    <property type="entry name" value="ENTEROTOXIN"/>
    <property type="match status" value="1"/>
</dbReference>
<name>A0A1E4TUG9_PACTA</name>
<dbReference type="EMBL" id="KV454014">
    <property type="protein sequence ID" value="ODV95423.1"/>
    <property type="molecule type" value="Genomic_DNA"/>
</dbReference>
<evidence type="ECO:0000313" key="3">
    <source>
        <dbReference type="EMBL" id="ODV95423.1"/>
    </source>
</evidence>
<feature type="compositionally biased region" description="Basic residues" evidence="1">
    <location>
        <begin position="148"/>
        <end position="158"/>
    </location>
</feature>
<gene>
    <name evidence="3" type="ORF">PACTADRAFT_16940</name>
</gene>
<evidence type="ECO:0000256" key="1">
    <source>
        <dbReference type="SAM" id="MobiDB-lite"/>
    </source>
</evidence>
<evidence type="ECO:0000313" key="4">
    <source>
        <dbReference type="Proteomes" id="UP000094236"/>
    </source>
</evidence>
<sequence length="695" mass="77201">MFQYSSLAETDPKDSFSIKRAIRYVLIVVIASLIGYAGYISSFGGSKVSVPDPKYTDFSVDTFQTYLNSAQLDFLNSSAIFNEVYNAVKQKNADINPISVSFFPAYIPSGTLLYHANGDGLVPDGPEWVAMDWEFSYDFRGFNRGGGRGHHPGFHKKPGSTTSTDTTTSTSNADKEGETGVTITRTGKANFGNGGNNGGSPPGGGGPGGGKHGGMFGGNLPSLLVFEVTQPLDKLIYLGGASAAKTSTGEMDTQMIMVEAGNKNSTDGTGHGDGNIAEDVCEWGNSNGRKLDGVIRLEIGFEIIICDFFDKVKLIKNTTMTNVTQYIGFPEEPALTEEEAEEEEKSQTKRLETRELIDTKVVESTSEDNLVKNRTAVIDIYQGAVAYEHYQAGARVYDGDPRIQVDYSKFVTFLNKTYLSPDTYQRRILNATSDVKSTIFSELDDLLTGPGFDPTFSTNWQEVTDLIVGKFAPILLTLNNTMKTYLADYQPVELSDESSVKHQLQIIDRLAKNTTAYTYNVLRRYTDAHFDFDSTEQKNDMFKMMLWDYVHPYDTTLKTDADFLIWVAISNVQSKIITQLQTCFDLAKNLLDIEYLPKYDDSERQNKLLSASLHEQIVSVSKELSQFLEDLNWADYYQCSKTCGWNEICFIPTWGPSPISFGGYSNINPFYVDDNGIVRIKKDCICIGVETLMNK</sequence>
<organism evidence="3 4">
    <name type="scientific">Pachysolen tannophilus NRRL Y-2460</name>
    <dbReference type="NCBI Taxonomy" id="669874"/>
    <lineage>
        <taxon>Eukaryota</taxon>
        <taxon>Fungi</taxon>
        <taxon>Dikarya</taxon>
        <taxon>Ascomycota</taxon>
        <taxon>Saccharomycotina</taxon>
        <taxon>Pichiomycetes</taxon>
        <taxon>Pachysolenaceae</taxon>
        <taxon>Pachysolen</taxon>
    </lineage>
</organism>
<feature type="compositionally biased region" description="Gly residues" evidence="1">
    <location>
        <begin position="192"/>
        <end position="214"/>
    </location>
</feature>
<reference evidence="4" key="1">
    <citation type="submission" date="2016-05" db="EMBL/GenBank/DDBJ databases">
        <title>Comparative genomics of biotechnologically important yeasts.</title>
        <authorList>
            <consortium name="DOE Joint Genome Institute"/>
            <person name="Riley R."/>
            <person name="Haridas S."/>
            <person name="Wolfe K.H."/>
            <person name="Lopes M.R."/>
            <person name="Hittinger C.T."/>
            <person name="Goker M."/>
            <person name="Salamov A."/>
            <person name="Wisecaver J."/>
            <person name="Long T.M."/>
            <person name="Aerts A.L."/>
            <person name="Barry K."/>
            <person name="Choi C."/>
            <person name="Clum A."/>
            <person name="Coughlan A.Y."/>
            <person name="Deshpande S."/>
            <person name="Douglass A.P."/>
            <person name="Hanson S.J."/>
            <person name="Klenk H.-P."/>
            <person name="Labutti K."/>
            <person name="Lapidus A."/>
            <person name="Lindquist E."/>
            <person name="Lipzen A."/>
            <person name="Meier-Kolthoff J.P."/>
            <person name="Ohm R.A."/>
            <person name="Otillar R.P."/>
            <person name="Pangilinan J."/>
            <person name="Peng Y."/>
            <person name="Rokas A."/>
            <person name="Rosa C.A."/>
            <person name="Scheuner C."/>
            <person name="Sibirny A.A."/>
            <person name="Slot J.C."/>
            <person name="Stielow J.B."/>
            <person name="Sun H."/>
            <person name="Kurtzman C.P."/>
            <person name="Blackwell M."/>
            <person name="Grigoriev I.V."/>
            <person name="Jeffries T.W."/>
        </authorList>
    </citation>
    <scope>NUCLEOTIDE SEQUENCE [LARGE SCALE GENOMIC DNA]</scope>
    <source>
        <strain evidence="4">NRRL Y-2460</strain>
    </source>
</reference>
<keyword evidence="2" id="KW-1133">Transmembrane helix</keyword>
<dbReference type="PANTHER" id="PTHR35204">
    <property type="entry name" value="YALI0A21131P"/>
    <property type="match status" value="1"/>
</dbReference>
<proteinExistence type="predicted"/>
<accession>A0A1E4TUG9</accession>
<keyword evidence="2" id="KW-0812">Transmembrane</keyword>
<dbReference type="InterPro" id="IPR038921">
    <property type="entry name" value="YOR389W-like"/>
</dbReference>
<evidence type="ECO:0000256" key="2">
    <source>
        <dbReference type="SAM" id="Phobius"/>
    </source>
</evidence>
<dbReference type="STRING" id="669874.A0A1E4TUG9"/>
<protein>
    <submittedName>
        <fullName evidence="3">Uncharacterized protein</fullName>
    </submittedName>
</protein>
<dbReference type="Proteomes" id="UP000094236">
    <property type="component" value="Unassembled WGS sequence"/>
</dbReference>
<dbReference type="AlphaFoldDB" id="A0A1E4TUG9"/>
<keyword evidence="2" id="KW-0472">Membrane</keyword>
<keyword evidence="4" id="KW-1185">Reference proteome</keyword>
<dbReference type="OrthoDB" id="10261782at2759"/>
<feature type="transmembrane region" description="Helical" evidence="2">
    <location>
        <begin position="21"/>
        <end position="39"/>
    </location>
</feature>
<feature type="compositionally biased region" description="Low complexity" evidence="1">
    <location>
        <begin position="159"/>
        <end position="171"/>
    </location>
</feature>